<organism evidence="1 2">
    <name type="scientific">Actinomadura soli</name>
    <dbReference type="NCBI Taxonomy" id="2508997"/>
    <lineage>
        <taxon>Bacteria</taxon>
        <taxon>Bacillati</taxon>
        <taxon>Actinomycetota</taxon>
        <taxon>Actinomycetes</taxon>
        <taxon>Streptosporangiales</taxon>
        <taxon>Thermomonosporaceae</taxon>
        <taxon>Actinomadura</taxon>
    </lineage>
</organism>
<gene>
    <name evidence="1" type="ORF">ETD83_33620</name>
</gene>
<protein>
    <submittedName>
        <fullName evidence="1">Uncharacterized protein</fullName>
    </submittedName>
</protein>
<reference evidence="1 2" key="1">
    <citation type="submission" date="2019-05" db="EMBL/GenBank/DDBJ databases">
        <title>Draft genome sequence of Actinomadura sp. 14C53.</title>
        <authorList>
            <person name="Saricaoglu S."/>
            <person name="Isik K."/>
        </authorList>
    </citation>
    <scope>NUCLEOTIDE SEQUENCE [LARGE SCALE GENOMIC DNA]</scope>
    <source>
        <strain evidence="1 2">14C53</strain>
    </source>
</reference>
<evidence type="ECO:0000313" key="2">
    <source>
        <dbReference type="Proteomes" id="UP000309174"/>
    </source>
</evidence>
<dbReference type="EMBL" id="VCKW01000256">
    <property type="protein sequence ID" value="TMQ90843.1"/>
    <property type="molecule type" value="Genomic_DNA"/>
</dbReference>
<proteinExistence type="predicted"/>
<name>A0A5C4J3P7_9ACTN</name>
<accession>A0A5C4J3P7</accession>
<dbReference type="RefSeq" id="WP_138649239.1">
    <property type="nucleotide sequence ID" value="NZ_VCKW01000256.1"/>
</dbReference>
<sequence length="67" mass="7316">MGDVTGKPLEELAVQLRQRGYRATVHGERLAASLGAGDERVIVCDGRRFRWGGERGHVLGAAVSYTY</sequence>
<keyword evidence="2" id="KW-1185">Reference proteome</keyword>
<dbReference type="Proteomes" id="UP000309174">
    <property type="component" value="Unassembled WGS sequence"/>
</dbReference>
<comment type="caution">
    <text evidence="1">The sequence shown here is derived from an EMBL/GenBank/DDBJ whole genome shotgun (WGS) entry which is preliminary data.</text>
</comment>
<dbReference type="OrthoDB" id="3480990at2"/>
<dbReference type="AlphaFoldDB" id="A0A5C4J3P7"/>
<evidence type="ECO:0000313" key="1">
    <source>
        <dbReference type="EMBL" id="TMQ90843.1"/>
    </source>
</evidence>
<feature type="non-terminal residue" evidence="1">
    <location>
        <position position="67"/>
    </location>
</feature>